<name>A0A8S1GZI6_9PELO</name>
<feature type="domain" description="ShKT" evidence="2">
    <location>
        <begin position="185"/>
        <end position="221"/>
    </location>
</feature>
<dbReference type="InterPro" id="IPR003582">
    <property type="entry name" value="ShKT_dom"/>
</dbReference>
<dbReference type="Pfam" id="PF01549">
    <property type="entry name" value="ShK"/>
    <property type="match status" value="4"/>
</dbReference>
<evidence type="ECO:0000256" key="1">
    <source>
        <dbReference type="PROSITE-ProRule" id="PRU01005"/>
    </source>
</evidence>
<evidence type="ECO:0000259" key="2">
    <source>
        <dbReference type="PROSITE" id="PS51670"/>
    </source>
</evidence>
<dbReference type="SMART" id="SM00254">
    <property type="entry name" value="ShKT"/>
    <property type="match status" value="5"/>
</dbReference>
<dbReference type="PROSITE" id="PS51670">
    <property type="entry name" value="SHKT"/>
    <property type="match status" value="4"/>
</dbReference>
<comment type="caution">
    <text evidence="1">Lacks conserved residue(s) required for the propagation of feature annotation.</text>
</comment>
<proteinExistence type="predicted"/>
<keyword evidence="1" id="KW-1015">Disulfide bond</keyword>
<dbReference type="PANTHER" id="PTHR46219">
    <property type="entry name" value="PROTEIN CBG11138"/>
    <property type="match status" value="1"/>
</dbReference>
<feature type="disulfide bond" evidence="1">
    <location>
        <begin position="233"/>
        <end position="267"/>
    </location>
</feature>
<organism evidence="3 4">
    <name type="scientific">Caenorhabditis auriculariae</name>
    <dbReference type="NCBI Taxonomy" id="2777116"/>
    <lineage>
        <taxon>Eukaryota</taxon>
        <taxon>Metazoa</taxon>
        <taxon>Ecdysozoa</taxon>
        <taxon>Nematoda</taxon>
        <taxon>Chromadorea</taxon>
        <taxon>Rhabditida</taxon>
        <taxon>Rhabditina</taxon>
        <taxon>Rhabditomorpha</taxon>
        <taxon>Rhabditoidea</taxon>
        <taxon>Rhabditidae</taxon>
        <taxon>Peloderinae</taxon>
        <taxon>Caenorhabditis</taxon>
    </lineage>
</organism>
<gene>
    <name evidence="3" type="ORF">CAUJ_LOCUS4486</name>
</gene>
<feature type="domain" description="ShKT" evidence="2">
    <location>
        <begin position="139"/>
        <end position="177"/>
    </location>
</feature>
<dbReference type="PANTHER" id="PTHR46219:SF13">
    <property type="entry name" value="SHKT DOMAIN-CONTAINING PROTEIN"/>
    <property type="match status" value="1"/>
</dbReference>
<keyword evidence="4" id="KW-1185">Reference proteome</keyword>
<dbReference type="AlphaFoldDB" id="A0A8S1GZI6"/>
<comment type="caution">
    <text evidence="3">The sequence shown here is derived from an EMBL/GenBank/DDBJ whole genome shotgun (WGS) entry which is preliminary data.</text>
</comment>
<evidence type="ECO:0000313" key="4">
    <source>
        <dbReference type="Proteomes" id="UP000835052"/>
    </source>
</evidence>
<reference evidence="3" key="1">
    <citation type="submission" date="2020-10" db="EMBL/GenBank/DDBJ databases">
        <authorList>
            <person name="Kikuchi T."/>
        </authorList>
    </citation>
    <scope>NUCLEOTIDE SEQUENCE</scope>
    <source>
        <strain evidence="3">NKZ352</strain>
    </source>
</reference>
<accession>A0A8S1GZI6</accession>
<dbReference type="EMBL" id="CAJGYM010000008">
    <property type="protein sequence ID" value="CAD6188567.1"/>
    <property type="molecule type" value="Genomic_DNA"/>
</dbReference>
<feature type="domain" description="ShKT" evidence="2">
    <location>
        <begin position="233"/>
        <end position="267"/>
    </location>
</feature>
<dbReference type="Proteomes" id="UP000835052">
    <property type="component" value="Unassembled WGS sequence"/>
</dbReference>
<protein>
    <recommendedName>
        <fullName evidence="2">ShKT domain-containing protein</fullName>
    </recommendedName>
</protein>
<evidence type="ECO:0000313" key="3">
    <source>
        <dbReference type="EMBL" id="CAD6188567.1"/>
    </source>
</evidence>
<dbReference type="OrthoDB" id="5819406at2759"/>
<sequence length="310" mass="34991">MENRINWYCLARRRSGRWLSTRPFLAFIQVGPPSAGTTHYVVQFHETVSPRLFSFLFRWIPLYCCWPTAVHFPMIPTIFLWLALIQVVRAAEVCEAGAMKREQRCANIFEDLSDCRNASFKPMLMDCLVTCGSCDSYRCQNPQPENVLNCTALADQCEDPTFVQFMKEKCPFTCGKCDVKNSNLCKDLQSATVCSSMAPFCNSVDYYDLLTVQCPSTCNRCSRNGVTVKPGECADMASDCAKNSMRCTSPNYAPLMHRLCRKTCNACNVTCEDQAPNCASWVNRGFCRAFKKPEAMKSCAKSCNFCSQRP</sequence>
<dbReference type="Gene3D" id="1.10.10.1940">
    <property type="match status" value="4"/>
</dbReference>
<feature type="domain" description="ShKT" evidence="2">
    <location>
        <begin position="271"/>
        <end position="306"/>
    </location>
</feature>